<dbReference type="RefSeq" id="WP_125231326.1">
    <property type="nucleotide sequence ID" value="NZ_RWJI01000003.1"/>
</dbReference>
<dbReference type="Proteomes" id="UP000268553">
    <property type="component" value="Unassembled WGS sequence"/>
</dbReference>
<evidence type="ECO:0000313" key="2">
    <source>
        <dbReference type="Proteomes" id="UP000268553"/>
    </source>
</evidence>
<dbReference type="AlphaFoldDB" id="A0A3R8Q7B9"/>
<dbReference type="OrthoDB" id="7498635at2"/>
<protein>
    <recommendedName>
        <fullName evidence="3">HAD family hydrolase</fullName>
    </recommendedName>
</protein>
<evidence type="ECO:0008006" key="3">
    <source>
        <dbReference type="Google" id="ProtNLM"/>
    </source>
</evidence>
<dbReference type="EMBL" id="RWJI01000003">
    <property type="protein sequence ID" value="RRQ50922.1"/>
    <property type="molecule type" value="Genomic_DNA"/>
</dbReference>
<keyword evidence="2" id="KW-1185">Reference proteome</keyword>
<gene>
    <name evidence="1" type="ORF">D7D48_10155</name>
</gene>
<organism evidence="1 2">
    <name type="scientific">Sphingorhabdus wooponensis</name>
    <dbReference type="NCBI Taxonomy" id="940136"/>
    <lineage>
        <taxon>Bacteria</taxon>
        <taxon>Pseudomonadati</taxon>
        <taxon>Pseudomonadota</taxon>
        <taxon>Alphaproteobacteria</taxon>
        <taxon>Sphingomonadales</taxon>
        <taxon>Sphingomonadaceae</taxon>
        <taxon>Sphingorhabdus</taxon>
    </lineage>
</organism>
<name>A0A3R8Q7B9_9SPHN</name>
<accession>A0A3R8Q7B9</accession>
<evidence type="ECO:0000313" key="1">
    <source>
        <dbReference type="EMBL" id="RRQ50922.1"/>
    </source>
</evidence>
<proteinExistence type="predicted"/>
<sequence>MEIKFVLDFDGVLFNSAFEAFSVANHATKGRVGFRQDVNYEEFLAFRSVVTDAWQYNRLYGATSSVLPNTLHMITPDEGDWSFSRDFFEARRTIMEDPEWPKVMPAYDFFFLLKPILLQCPDRFAILSTRNVSSIHEALAFNGVDGIQIFGQEDIRKLGSKLNVAKSQNWLDPKKYMIVYVDDMNSHLEPFQGQVHLPLHANWGYDRETSSSLSQSQVHTIISSLLSIADGTRT</sequence>
<reference evidence="1 2" key="1">
    <citation type="submission" date="2018-12" db="EMBL/GenBank/DDBJ databases">
        <authorList>
            <person name="Kim S.-J."/>
            <person name="Jung G.-Y."/>
        </authorList>
    </citation>
    <scope>NUCLEOTIDE SEQUENCE [LARGE SCALE GENOMIC DNA]</scope>
    <source>
        <strain evidence="1 2">03SU3-P</strain>
    </source>
</reference>
<comment type="caution">
    <text evidence="1">The sequence shown here is derived from an EMBL/GenBank/DDBJ whole genome shotgun (WGS) entry which is preliminary data.</text>
</comment>